<proteinExistence type="predicted"/>
<evidence type="ECO:0000313" key="2">
    <source>
        <dbReference type="Proteomes" id="UP001057402"/>
    </source>
</evidence>
<gene>
    <name evidence="1" type="ORF">MLD38_009217</name>
</gene>
<protein>
    <submittedName>
        <fullName evidence="1">Uncharacterized protein</fullName>
    </submittedName>
</protein>
<dbReference type="EMBL" id="CM042882">
    <property type="protein sequence ID" value="KAI4383372.1"/>
    <property type="molecule type" value="Genomic_DNA"/>
</dbReference>
<dbReference type="Proteomes" id="UP001057402">
    <property type="component" value="Chromosome 3"/>
</dbReference>
<comment type="caution">
    <text evidence="1">The sequence shown here is derived from an EMBL/GenBank/DDBJ whole genome shotgun (WGS) entry which is preliminary data.</text>
</comment>
<organism evidence="1 2">
    <name type="scientific">Melastoma candidum</name>
    <dbReference type="NCBI Taxonomy" id="119954"/>
    <lineage>
        <taxon>Eukaryota</taxon>
        <taxon>Viridiplantae</taxon>
        <taxon>Streptophyta</taxon>
        <taxon>Embryophyta</taxon>
        <taxon>Tracheophyta</taxon>
        <taxon>Spermatophyta</taxon>
        <taxon>Magnoliopsida</taxon>
        <taxon>eudicotyledons</taxon>
        <taxon>Gunneridae</taxon>
        <taxon>Pentapetalae</taxon>
        <taxon>rosids</taxon>
        <taxon>malvids</taxon>
        <taxon>Myrtales</taxon>
        <taxon>Melastomataceae</taxon>
        <taxon>Melastomatoideae</taxon>
        <taxon>Melastomateae</taxon>
        <taxon>Melastoma</taxon>
    </lineage>
</organism>
<reference evidence="2" key="1">
    <citation type="journal article" date="2023" name="Front. Plant Sci.">
        <title>Chromosomal-level genome assembly of Melastoma candidum provides insights into trichome evolution.</title>
        <authorList>
            <person name="Zhong Y."/>
            <person name="Wu W."/>
            <person name="Sun C."/>
            <person name="Zou P."/>
            <person name="Liu Y."/>
            <person name="Dai S."/>
            <person name="Zhou R."/>
        </authorList>
    </citation>
    <scope>NUCLEOTIDE SEQUENCE [LARGE SCALE GENOMIC DNA]</scope>
</reference>
<name>A0ACB9RY55_9MYRT</name>
<sequence length="306" mass="31894">MKKMASAKESRGDVLPAVAVAALGLFLLQCGSSISLAAAKPSASSTIGYEEQKNYYPIPDPSTGGTPPSGSSGGRTSTPRTSSPPTGGYHGGSGGTPRPSHGHHTTPSPPTSCGNPPRDPGRPSTSPTTPTYSYPPPPYGGTVTPTPVVPTSPTPTIVPTMPAPPTPITLDPGTPTVPAPPFYLDPNNNPFIGTYNYWRTHSALVFNIYGFWIPLGTAFGVNGNVPGFPANYNLIQALSNTRGDNLGALYREGTASLLNSIVNSRFPYTTAQVRQRFVTSLGSTGAAGAQARLFKMANEGHMKLRN</sequence>
<evidence type="ECO:0000313" key="1">
    <source>
        <dbReference type="EMBL" id="KAI4383372.1"/>
    </source>
</evidence>
<keyword evidence="2" id="KW-1185">Reference proteome</keyword>
<accession>A0ACB9RY55</accession>